<keyword evidence="15" id="KW-1185">Reference proteome</keyword>
<dbReference type="GO" id="GO:0030833">
    <property type="term" value="P:regulation of actin filament polymerization"/>
    <property type="evidence" value="ECO:0007669"/>
    <property type="project" value="TreeGrafter"/>
</dbReference>
<dbReference type="PRINTS" id="PR00452">
    <property type="entry name" value="SH3DOMAIN"/>
</dbReference>
<keyword evidence="6" id="KW-0496">Mitochondrion</keyword>
<dbReference type="InterPro" id="IPR036028">
    <property type="entry name" value="SH3-like_dom_sf"/>
</dbReference>
<dbReference type="GO" id="GO:0030864">
    <property type="term" value="C:cortical actin cytoskeleton"/>
    <property type="evidence" value="ECO:0007669"/>
    <property type="project" value="TreeGrafter"/>
</dbReference>
<dbReference type="AlphaFoldDB" id="A0A7L2A885"/>
<evidence type="ECO:0000256" key="11">
    <source>
        <dbReference type="PROSITE-ProRule" id="PRU00192"/>
    </source>
</evidence>
<evidence type="ECO:0000259" key="13">
    <source>
        <dbReference type="PROSITE" id="PS50002"/>
    </source>
</evidence>
<dbReference type="GO" id="GO:0005739">
    <property type="term" value="C:mitochondrion"/>
    <property type="evidence" value="ECO:0007669"/>
    <property type="project" value="UniProtKB-SubCell"/>
</dbReference>
<feature type="region of interest" description="Disordered" evidence="12">
    <location>
        <begin position="1"/>
        <end position="71"/>
    </location>
</feature>
<dbReference type="GO" id="GO:0030427">
    <property type="term" value="C:site of polarized growth"/>
    <property type="evidence" value="ECO:0007669"/>
    <property type="project" value="TreeGrafter"/>
</dbReference>
<evidence type="ECO:0000256" key="6">
    <source>
        <dbReference type="ARBA" id="ARBA00023128"/>
    </source>
</evidence>
<evidence type="ECO:0000256" key="4">
    <source>
        <dbReference type="ARBA" id="ARBA00022737"/>
    </source>
</evidence>
<dbReference type="Proteomes" id="UP000524007">
    <property type="component" value="Unassembled WGS sequence"/>
</dbReference>
<dbReference type="GO" id="GO:0051015">
    <property type="term" value="F:actin filament binding"/>
    <property type="evidence" value="ECO:0007669"/>
    <property type="project" value="TreeGrafter"/>
</dbReference>
<evidence type="ECO:0000256" key="2">
    <source>
        <dbReference type="ARBA" id="ARBA00022443"/>
    </source>
</evidence>
<keyword evidence="5" id="KW-0007">Acetylation</keyword>
<organism evidence="14 15">
    <name type="scientific">Leiothrix lutea</name>
    <name type="common">Red-billed leiothrix</name>
    <name type="synonym">Sylvia lutea</name>
    <dbReference type="NCBI Taxonomy" id="36275"/>
    <lineage>
        <taxon>Eukaryota</taxon>
        <taxon>Metazoa</taxon>
        <taxon>Chordata</taxon>
        <taxon>Craniata</taxon>
        <taxon>Vertebrata</taxon>
        <taxon>Euteleostomi</taxon>
        <taxon>Archelosauria</taxon>
        <taxon>Archosauria</taxon>
        <taxon>Dinosauria</taxon>
        <taxon>Saurischia</taxon>
        <taxon>Theropoda</taxon>
        <taxon>Coelurosauria</taxon>
        <taxon>Aves</taxon>
        <taxon>Neognathae</taxon>
        <taxon>Neoaves</taxon>
        <taxon>Telluraves</taxon>
        <taxon>Australaves</taxon>
        <taxon>Passeriformes</taxon>
        <taxon>Sylvioidea</taxon>
        <taxon>Leiothrichidae</taxon>
        <taxon>Leiothrix</taxon>
    </lineage>
</organism>
<dbReference type="FunFam" id="2.30.30.40:FF:000139">
    <property type="entry name" value="Hematopoietic cell-specific Lyn substrate 1"/>
    <property type="match status" value="1"/>
</dbReference>
<dbReference type="GO" id="GO:0005634">
    <property type="term" value="C:nucleus"/>
    <property type="evidence" value="ECO:0007669"/>
    <property type="project" value="UniProtKB-ARBA"/>
</dbReference>
<keyword evidence="2 11" id="KW-0728">SH3 domain</keyword>
<dbReference type="SMART" id="SM00326">
    <property type="entry name" value="SH3"/>
    <property type="match status" value="1"/>
</dbReference>
<keyword evidence="4" id="KW-0677">Repeat</keyword>
<comment type="function">
    <text evidence="7">Substrate of the antigen receptor-coupled tyrosine kinase. Plays a role in antigen receptor signaling for both clonal expansion and deletion in lymphoid cells. May also be involved in the regulation of gene expression.</text>
</comment>
<dbReference type="GO" id="GO:0016477">
    <property type="term" value="P:cell migration"/>
    <property type="evidence" value="ECO:0007669"/>
    <property type="project" value="TreeGrafter"/>
</dbReference>
<keyword evidence="3" id="KW-0597">Phosphoprotein</keyword>
<dbReference type="GO" id="GO:0005886">
    <property type="term" value="C:plasma membrane"/>
    <property type="evidence" value="ECO:0007669"/>
    <property type="project" value="TreeGrafter"/>
</dbReference>
<gene>
    <name evidence="14" type="primary">Hcls1</name>
    <name evidence="14" type="ORF">LEILUT_R05497</name>
</gene>
<dbReference type="CDD" id="cd12073">
    <property type="entry name" value="SH3_HS1"/>
    <property type="match status" value="1"/>
</dbReference>
<evidence type="ECO:0000256" key="1">
    <source>
        <dbReference type="ARBA" id="ARBA00004173"/>
    </source>
</evidence>
<evidence type="ECO:0000256" key="5">
    <source>
        <dbReference type="ARBA" id="ARBA00022990"/>
    </source>
</evidence>
<dbReference type="GO" id="GO:0005884">
    <property type="term" value="C:actin filament"/>
    <property type="evidence" value="ECO:0007669"/>
    <property type="project" value="TreeGrafter"/>
</dbReference>
<evidence type="ECO:0000313" key="14">
    <source>
        <dbReference type="EMBL" id="NXP41949.1"/>
    </source>
</evidence>
<evidence type="ECO:0000256" key="10">
    <source>
        <dbReference type="ARBA" id="ARBA00083918"/>
    </source>
</evidence>
<protein>
    <recommendedName>
        <fullName evidence="8">Hematopoietic lineage cell-specific protein</fullName>
    </recommendedName>
    <alternativeName>
        <fullName evidence="10">Hematopoietic cell-specific LYN substrate 1</fullName>
    </alternativeName>
    <alternativeName>
        <fullName evidence="9">LckBP1</fullName>
    </alternativeName>
</protein>
<evidence type="ECO:0000256" key="3">
    <source>
        <dbReference type="ARBA" id="ARBA00022553"/>
    </source>
</evidence>
<dbReference type="PANTHER" id="PTHR10829:SF5">
    <property type="entry name" value="HEMATOPOIETIC LINEAGE CELL-SPECIFIC PROTEIN"/>
    <property type="match status" value="1"/>
</dbReference>
<evidence type="ECO:0000256" key="9">
    <source>
        <dbReference type="ARBA" id="ARBA00080417"/>
    </source>
</evidence>
<feature type="domain" description="SH3" evidence="13">
    <location>
        <begin position="230"/>
        <end position="288"/>
    </location>
</feature>
<dbReference type="Gene3D" id="2.30.30.40">
    <property type="entry name" value="SH3 Domains"/>
    <property type="match status" value="1"/>
</dbReference>
<proteinExistence type="predicted"/>
<accession>A0A7L2A885</accession>
<dbReference type="PANTHER" id="PTHR10829">
    <property type="entry name" value="CORTACTIN AND DREBRIN"/>
    <property type="match status" value="1"/>
</dbReference>
<name>A0A7L2A885_LEILU</name>
<evidence type="ECO:0000256" key="7">
    <source>
        <dbReference type="ARBA" id="ARBA00056814"/>
    </source>
</evidence>
<dbReference type="SUPFAM" id="SSF50044">
    <property type="entry name" value="SH3-domain"/>
    <property type="match status" value="1"/>
</dbReference>
<dbReference type="PROSITE" id="PS50002">
    <property type="entry name" value="SH3"/>
    <property type="match status" value="1"/>
</dbReference>
<dbReference type="Pfam" id="PF14604">
    <property type="entry name" value="SH3_9"/>
    <property type="match status" value="1"/>
</dbReference>
<dbReference type="InterPro" id="IPR001452">
    <property type="entry name" value="SH3_domain"/>
</dbReference>
<evidence type="ECO:0000256" key="8">
    <source>
        <dbReference type="ARBA" id="ARBA00074098"/>
    </source>
</evidence>
<evidence type="ECO:0000256" key="12">
    <source>
        <dbReference type="SAM" id="MobiDB-lite"/>
    </source>
</evidence>
<reference evidence="14 15" key="1">
    <citation type="submission" date="2019-09" db="EMBL/GenBank/DDBJ databases">
        <title>Bird 10,000 Genomes (B10K) Project - Family phase.</title>
        <authorList>
            <person name="Zhang G."/>
        </authorList>
    </citation>
    <scope>NUCLEOTIDE SEQUENCE [LARGE SCALE GENOMIC DNA]</scope>
    <source>
        <strain evidence="14">B10K-DU-002-43</strain>
        <tissue evidence="14">Muscle</tissue>
    </source>
</reference>
<feature type="non-terminal residue" evidence="14">
    <location>
        <position position="288"/>
    </location>
</feature>
<dbReference type="PRINTS" id="PR00499">
    <property type="entry name" value="P67PHOX"/>
</dbReference>
<feature type="non-terminal residue" evidence="14">
    <location>
        <position position="1"/>
    </location>
</feature>
<feature type="compositionally biased region" description="Basic and acidic residues" evidence="12">
    <location>
        <begin position="35"/>
        <end position="57"/>
    </location>
</feature>
<evidence type="ECO:0000313" key="15">
    <source>
        <dbReference type="Proteomes" id="UP000524007"/>
    </source>
</evidence>
<comment type="subcellular location">
    <subcellularLocation>
        <location evidence="1">Mitochondrion</location>
    </subcellularLocation>
</comment>
<dbReference type="GO" id="GO:0045944">
    <property type="term" value="P:positive regulation of transcription by RNA polymerase II"/>
    <property type="evidence" value="ECO:0007669"/>
    <property type="project" value="UniProtKB-ARBA"/>
</dbReference>
<comment type="caution">
    <text evidence="14">The sequence shown here is derived from an EMBL/GenBank/DDBJ whole genome shotgun (WGS) entry which is preliminary data.</text>
</comment>
<dbReference type="GO" id="GO:0030854">
    <property type="term" value="P:positive regulation of granulocyte differentiation"/>
    <property type="evidence" value="ECO:0007669"/>
    <property type="project" value="UniProtKB-ARBA"/>
</dbReference>
<dbReference type="EMBL" id="VXBY01005075">
    <property type="protein sequence ID" value="NXP41949.1"/>
    <property type="molecule type" value="Genomic_DNA"/>
</dbReference>
<sequence>QSAAGFDDMAAPTSSYEKTRPLEAGASSGTSSLRSRFEHMARSAEEESRRKAEEERVRRAREPRRAQEQVSQSCLAISEGLQSNPSCGSAQPEQLSCFPGVQGTMLQLCPGSRKGAALCQVLGVREELPVAGALQEAKGEDEEVPPTLPPRPADLDAELCKVPSQGQPTYSVSLDVGGDYEELPEPSDYCDITSGGADYEELPAPLGKLDATYDLGGDGGSMDSAYEGQSLGICAVALYDYQGDGDDEISFDPDDTITHIEMVDEGWWRGQCHGRVGLFPANYVKLLQ</sequence>